<dbReference type="GO" id="GO:0016491">
    <property type="term" value="F:oxidoreductase activity"/>
    <property type="evidence" value="ECO:0007669"/>
    <property type="project" value="TreeGrafter"/>
</dbReference>
<name>A0A6C0AXV3_9ZZZZ</name>
<organism evidence="1">
    <name type="scientific">viral metagenome</name>
    <dbReference type="NCBI Taxonomy" id="1070528"/>
    <lineage>
        <taxon>unclassified sequences</taxon>
        <taxon>metagenomes</taxon>
        <taxon>organismal metagenomes</taxon>
    </lineage>
</organism>
<reference evidence="1" key="1">
    <citation type="journal article" date="2020" name="Nature">
        <title>Giant virus diversity and host interactions through global metagenomics.</title>
        <authorList>
            <person name="Schulz F."/>
            <person name="Roux S."/>
            <person name="Paez-Espino D."/>
            <person name="Jungbluth S."/>
            <person name="Walsh D.A."/>
            <person name="Denef V.J."/>
            <person name="McMahon K.D."/>
            <person name="Konstantinidis K.T."/>
            <person name="Eloe-Fadrosh E.A."/>
            <person name="Kyrpides N.C."/>
            <person name="Woyke T."/>
        </authorList>
    </citation>
    <scope>NUCLEOTIDE SEQUENCE</scope>
    <source>
        <strain evidence="1">GVMAG-S-ERX555965-48</strain>
    </source>
</reference>
<dbReference type="AlphaFoldDB" id="A0A6C0AXV3"/>
<dbReference type="Gene3D" id="3.50.50.60">
    <property type="entry name" value="FAD/NAD(P)-binding domain"/>
    <property type="match status" value="1"/>
</dbReference>
<accession>A0A6C0AXV3</accession>
<dbReference type="Pfam" id="PF13450">
    <property type="entry name" value="NAD_binding_8"/>
    <property type="match status" value="1"/>
</dbReference>
<dbReference type="PANTHER" id="PTHR10742:SF410">
    <property type="entry name" value="LYSINE-SPECIFIC HISTONE DEMETHYLASE 2"/>
    <property type="match status" value="1"/>
</dbReference>
<dbReference type="InterPro" id="IPR050281">
    <property type="entry name" value="Flavin_monoamine_oxidase"/>
</dbReference>
<dbReference type="PANTHER" id="PTHR10742">
    <property type="entry name" value="FLAVIN MONOAMINE OXIDASE"/>
    <property type="match status" value="1"/>
</dbReference>
<evidence type="ECO:0008006" key="2">
    <source>
        <dbReference type="Google" id="ProtNLM"/>
    </source>
</evidence>
<proteinExistence type="predicted"/>
<dbReference type="EMBL" id="MN738772">
    <property type="protein sequence ID" value="QHS84065.1"/>
    <property type="molecule type" value="Genomic_DNA"/>
</dbReference>
<evidence type="ECO:0000313" key="1">
    <source>
        <dbReference type="EMBL" id="QHS84065.1"/>
    </source>
</evidence>
<dbReference type="SUPFAM" id="SSF51905">
    <property type="entry name" value="FAD/NAD(P)-binding domain"/>
    <property type="match status" value="1"/>
</dbReference>
<sequence length="324" mass="38070">MIYDIIIIGAGISGLYSYHLLKRINIKYKLLILESSNRIGGKIYSEGKSILGAKFLHNDIEKFREPEKNNKSYYIGNLQGISKDIQTSMKLEDSGSISDLMHNKFKYINEINIEYDFNSIVSILNKNKNIKFNTPFKNYKINNDIIIVNNTYKTKKIIFALPINILKELDTPFKKYFNNWYQSNIITLSFELNNKLKLNDGFHFYDKFKRKSFFYNKQKNILYVNIFDRNKDFSIQDIKEKIVNHFLLTSYKFKYKNWNNDKHLLGGWSIPKKTVNSNIIKVIEGGYNHKIYYTGDYLGKIENMGSVTNALNNAETLVSKIYFD</sequence>
<dbReference type="InterPro" id="IPR036188">
    <property type="entry name" value="FAD/NAD-bd_sf"/>
</dbReference>
<protein>
    <recommendedName>
        <fullName evidence="2">Amine oxidase domain-containing protein</fullName>
    </recommendedName>
</protein>